<sequence>MYSYTGTGQPSRKILWLGPSQANVVGPAPVQPATSQSVWQIPGSTRSHPHGPWGQKVPLSHSVVKNQHEPTLSPTSCLLFNFERLHPIRALRESPCSNGSD</sequence>
<name>A0A0C4E850_MAGP6</name>
<keyword evidence="3" id="KW-1185">Reference proteome</keyword>
<dbReference type="EnsemblFungi" id="MAPG_08738T0">
    <property type="protein sequence ID" value="MAPG_08738T0"/>
    <property type="gene ID" value="MAPG_08738"/>
</dbReference>
<proteinExistence type="predicted"/>
<reference evidence="3" key="1">
    <citation type="submission" date="2010-05" db="EMBL/GenBank/DDBJ databases">
        <title>The genome sequence of Magnaporthe poae strain ATCC 64411.</title>
        <authorList>
            <person name="Ma L.-J."/>
            <person name="Dead R."/>
            <person name="Young S."/>
            <person name="Zeng Q."/>
            <person name="Koehrsen M."/>
            <person name="Alvarado L."/>
            <person name="Berlin A."/>
            <person name="Chapman S.B."/>
            <person name="Chen Z."/>
            <person name="Freedman E."/>
            <person name="Gellesch M."/>
            <person name="Goldberg J."/>
            <person name="Griggs A."/>
            <person name="Gujja S."/>
            <person name="Heilman E.R."/>
            <person name="Heiman D."/>
            <person name="Hepburn T."/>
            <person name="Howarth C."/>
            <person name="Jen D."/>
            <person name="Larson L."/>
            <person name="Mehta T."/>
            <person name="Neiman D."/>
            <person name="Pearson M."/>
            <person name="Roberts A."/>
            <person name="Saif S."/>
            <person name="Shea T."/>
            <person name="Shenoy N."/>
            <person name="Sisk P."/>
            <person name="Stolte C."/>
            <person name="Sykes S."/>
            <person name="Walk T."/>
            <person name="White J."/>
            <person name="Yandava C."/>
            <person name="Haas B."/>
            <person name="Nusbaum C."/>
            <person name="Birren B."/>
        </authorList>
    </citation>
    <scope>NUCLEOTIDE SEQUENCE [LARGE SCALE GENOMIC DNA]</scope>
    <source>
        <strain evidence="3">ATCC 64411 / 73-15</strain>
    </source>
</reference>
<protein>
    <submittedName>
        <fullName evidence="1 2">Uncharacterized protein</fullName>
    </submittedName>
</protein>
<evidence type="ECO:0000313" key="3">
    <source>
        <dbReference type="Proteomes" id="UP000011715"/>
    </source>
</evidence>
<accession>A0A0C4E850</accession>
<dbReference type="VEuPathDB" id="FungiDB:MAPG_08738"/>
<reference evidence="1" key="2">
    <citation type="submission" date="2010-05" db="EMBL/GenBank/DDBJ databases">
        <title>The Genome Sequence of Magnaporthe poae strain ATCC 64411.</title>
        <authorList>
            <consortium name="The Broad Institute Genome Sequencing Platform"/>
            <consortium name="Broad Institute Genome Sequencing Center for Infectious Disease"/>
            <person name="Ma L.-J."/>
            <person name="Dead R."/>
            <person name="Young S."/>
            <person name="Zeng Q."/>
            <person name="Koehrsen M."/>
            <person name="Alvarado L."/>
            <person name="Berlin A."/>
            <person name="Chapman S.B."/>
            <person name="Chen Z."/>
            <person name="Freedman E."/>
            <person name="Gellesch M."/>
            <person name="Goldberg J."/>
            <person name="Griggs A."/>
            <person name="Gujja S."/>
            <person name="Heilman E.R."/>
            <person name="Heiman D."/>
            <person name="Hepburn T."/>
            <person name="Howarth C."/>
            <person name="Jen D."/>
            <person name="Larson L."/>
            <person name="Mehta T."/>
            <person name="Neiman D."/>
            <person name="Pearson M."/>
            <person name="Roberts A."/>
            <person name="Saif S."/>
            <person name="Shea T."/>
            <person name="Shenoy N."/>
            <person name="Sisk P."/>
            <person name="Stolte C."/>
            <person name="Sykes S."/>
            <person name="Walk T."/>
            <person name="White J."/>
            <person name="Yandava C."/>
            <person name="Haas B."/>
            <person name="Nusbaum C."/>
            <person name="Birren B."/>
        </authorList>
    </citation>
    <scope>NUCLEOTIDE SEQUENCE</scope>
    <source>
        <strain evidence="1">ATCC 64411</strain>
    </source>
</reference>
<gene>
    <name evidence="1" type="ORF">MAPG_08738</name>
</gene>
<organism evidence="2 3">
    <name type="scientific">Magnaporthiopsis poae (strain ATCC 64411 / 73-15)</name>
    <name type="common">Kentucky bluegrass fungus</name>
    <name type="synonym">Magnaporthe poae</name>
    <dbReference type="NCBI Taxonomy" id="644358"/>
    <lineage>
        <taxon>Eukaryota</taxon>
        <taxon>Fungi</taxon>
        <taxon>Dikarya</taxon>
        <taxon>Ascomycota</taxon>
        <taxon>Pezizomycotina</taxon>
        <taxon>Sordariomycetes</taxon>
        <taxon>Sordariomycetidae</taxon>
        <taxon>Magnaporthales</taxon>
        <taxon>Magnaporthaceae</taxon>
        <taxon>Magnaporthiopsis</taxon>
    </lineage>
</organism>
<evidence type="ECO:0000313" key="1">
    <source>
        <dbReference type="EMBL" id="KLU89769.1"/>
    </source>
</evidence>
<reference evidence="1" key="3">
    <citation type="submission" date="2011-03" db="EMBL/GenBank/DDBJ databases">
        <title>Annotation of Magnaporthe poae ATCC 64411.</title>
        <authorList>
            <person name="Ma L.-J."/>
            <person name="Dead R."/>
            <person name="Young S.K."/>
            <person name="Zeng Q."/>
            <person name="Gargeya S."/>
            <person name="Fitzgerald M."/>
            <person name="Haas B."/>
            <person name="Abouelleil A."/>
            <person name="Alvarado L."/>
            <person name="Arachchi H.M."/>
            <person name="Berlin A."/>
            <person name="Brown A."/>
            <person name="Chapman S.B."/>
            <person name="Chen Z."/>
            <person name="Dunbar C."/>
            <person name="Freedman E."/>
            <person name="Gearin G."/>
            <person name="Gellesch M."/>
            <person name="Goldberg J."/>
            <person name="Griggs A."/>
            <person name="Gujja S."/>
            <person name="Heiman D."/>
            <person name="Howarth C."/>
            <person name="Larson L."/>
            <person name="Lui A."/>
            <person name="MacDonald P.J.P."/>
            <person name="Mehta T."/>
            <person name="Montmayeur A."/>
            <person name="Murphy C."/>
            <person name="Neiman D."/>
            <person name="Pearson M."/>
            <person name="Priest M."/>
            <person name="Roberts A."/>
            <person name="Saif S."/>
            <person name="Shea T."/>
            <person name="Shenoy N."/>
            <person name="Sisk P."/>
            <person name="Stolte C."/>
            <person name="Sykes S."/>
            <person name="Yandava C."/>
            <person name="Wortman J."/>
            <person name="Nusbaum C."/>
            <person name="Birren B."/>
        </authorList>
    </citation>
    <scope>NUCLEOTIDE SEQUENCE</scope>
    <source>
        <strain evidence="1">ATCC 64411</strain>
    </source>
</reference>
<evidence type="ECO:0000313" key="2">
    <source>
        <dbReference type="EnsemblFungi" id="MAPG_08738T0"/>
    </source>
</evidence>
<reference evidence="2" key="5">
    <citation type="submission" date="2015-06" db="UniProtKB">
        <authorList>
            <consortium name="EnsemblFungi"/>
        </authorList>
    </citation>
    <scope>IDENTIFICATION</scope>
    <source>
        <strain evidence="2">ATCC 64411</strain>
    </source>
</reference>
<dbReference type="AlphaFoldDB" id="A0A0C4E850"/>
<dbReference type="EMBL" id="GL876973">
    <property type="protein sequence ID" value="KLU89769.1"/>
    <property type="molecule type" value="Genomic_DNA"/>
</dbReference>
<dbReference type="EMBL" id="ADBL01002123">
    <property type="status" value="NOT_ANNOTATED_CDS"/>
    <property type="molecule type" value="Genomic_DNA"/>
</dbReference>
<dbReference type="Proteomes" id="UP000011715">
    <property type="component" value="Unassembled WGS sequence"/>
</dbReference>
<reference evidence="2" key="4">
    <citation type="journal article" date="2015" name="G3 (Bethesda)">
        <title>Genome sequences of three phytopathogenic species of the Magnaporthaceae family of fungi.</title>
        <authorList>
            <person name="Okagaki L.H."/>
            <person name="Nunes C.C."/>
            <person name="Sailsbery J."/>
            <person name="Clay B."/>
            <person name="Brown D."/>
            <person name="John T."/>
            <person name="Oh Y."/>
            <person name="Young N."/>
            <person name="Fitzgerald M."/>
            <person name="Haas B.J."/>
            <person name="Zeng Q."/>
            <person name="Young S."/>
            <person name="Adiconis X."/>
            <person name="Fan L."/>
            <person name="Levin J.Z."/>
            <person name="Mitchell T.K."/>
            <person name="Okubara P.A."/>
            <person name="Farman M.L."/>
            <person name="Kohn L.M."/>
            <person name="Birren B."/>
            <person name="Ma L.-J."/>
            <person name="Dean R.A."/>
        </authorList>
    </citation>
    <scope>NUCLEOTIDE SEQUENCE</scope>
    <source>
        <strain evidence="2">ATCC 64411 / 73-15</strain>
    </source>
</reference>